<proteinExistence type="predicted"/>
<evidence type="ECO:0000256" key="1">
    <source>
        <dbReference type="ARBA" id="ARBA00004141"/>
    </source>
</evidence>
<dbReference type="AlphaFoldDB" id="A0A9P4VRT0"/>
<keyword evidence="3 5" id="KW-1133">Transmembrane helix</keyword>
<evidence type="ECO:0000256" key="5">
    <source>
        <dbReference type="SAM" id="Phobius"/>
    </source>
</evidence>
<evidence type="ECO:0000313" key="6">
    <source>
        <dbReference type="EMBL" id="KAF2837854.1"/>
    </source>
</evidence>
<keyword evidence="4 5" id="KW-0472">Membrane</keyword>
<feature type="transmembrane region" description="Helical" evidence="5">
    <location>
        <begin position="52"/>
        <end position="74"/>
    </location>
</feature>
<dbReference type="PANTHER" id="PTHR23112:SF0">
    <property type="entry name" value="TRANSMEMBRANE PROTEIN 116"/>
    <property type="match status" value="1"/>
</dbReference>
<dbReference type="GO" id="GO:0005886">
    <property type="term" value="C:plasma membrane"/>
    <property type="evidence" value="ECO:0007669"/>
    <property type="project" value="TreeGrafter"/>
</dbReference>
<evidence type="ECO:0000256" key="4">
    <source>
        <dbReference type="ARBA" id="ARBA00023136"/>
    </source>
</evidence>
<feature type="transmembrane region" description="Helical" evidence="5">
    <location>
        <begin position="20"/>
        <end position="40"/>
    </location>
</feature>
<organism evidence="6 7">
    <name type="scientific">Patellaria atrata CBS 101060</name>
    <dbReference type="NCBI Taxonomy" id="1346257"/>
    <lineage>
        <taxon>Eukaryota</taxon>
        <taxon>Fungi</taxon>
        <taxon>Dikarya</taxon>
        <taxon>Ascomycota</taxon>
        <taxon>Pezizomycotina</taxon>
        <taxon>Dothideomycetes</taxon>
        <taxon>Dothideomycetes incertae sedis</taxon>
        <taxon>Patellariales</taxon>
        <taxon>Patellariaceae</taxon>
        <taxon>Patellaria</taxon>
    </lineage>
</organism>
<protein>
    <submittedName>
        <fullName evidence="6">Uncharacterized protein</fullName>
    </submittedName>
</protein>
<keyword evidence="2 5" id="KW-0812">Transmembrane</keyword>
<dbReference type="Proteomes" id="UP000799429">
    <property type="component" value="Unassembled WGS sequence"/>
</dbReference>
<dbReference type="GO" id="GO:0007189">
    <property type="term" value="P:adenylate cyclase-activating G protein-coupled receptor signaling pathway"/>
    <property type="evidence" value="ECO:0007669"/>
    <property type="project" value="TreeGrafter"/>
</dbReference>
<dbReference type="EMBL" id="MU006098">
    <property type="protein sequence ID" value="KAF2837854.1"/>
    <property type="molecule type" value="Genomic_DNA"/>
</dbReference>
<dbReference type="Gene3D" id="1.20.1070.10">
    <property type="entry name" value="Rhodopsin 7-helix transmembrane proteins"/>
    <property type="match status" value="1"/>
</dbReference>
<evidence type="ECO:0000256" key="2">
    <source>
        <dbReference type="ARBA" id="ARBA00022692"/>
    </source>
</evidence>
<comment type="caution">
    <text evidence="6">The sequence shown here is derived from an EMBL/GenBank/DDBJ whole genome shotgun (WGS) entry which is preliminary data.</text>
</comment>
<reference evidence="6" key="1">
    <citation type="journal article" date="2020" name="Stud. Mycol.">
        <title>101 Dothideomycetes genomes: a test case for predicting lifestyles and emergence of pathogens.</title>
        <authorList>
            <person name="Haridas S."/>
            <person name="Albert R."/>
            <person name="Binder M."/>
            <person name="Bloem J."/>
            <person name="Labutti K."/>
            <person name="Salamov A."/>
            <person name="Andreopoulos B."/>
            <person name="Baker S."/>
            <person name="Barry K."/>
            <person name="Bills G."/>
            <person name="Bluhm B."/>
            <person name="Cannon C."/>
            <person name="Castanera R."/>
            <person name="Culley D."/>
            <person name="Daum C."/>
            <person name="Ezra D."/>
            <person name="Gonzalez J."/>
            <person name="Henrissat B."/>
            <person name="Kuo A."/>
            <person name="Liang C."/>
            <person name="Lipzen A."/>
            <person name="Lutzoni F."/>
            <person name="Magnuson J."/>
            <person name="Mondo S."/>
            <person name="Nolan M."/>
            <person name="Ohm R."/>
            <person name="Pangilinan J."/>
            <person name="Park H.-J."/>
            <person name="Ramirez L."/>
            <person name="Alfaro M."/>
            <person name="Sun H."/>
            <person name="Tritt A."/>
            <person name="Yoshinaga Y."/>
            <person name="Zwiers L.-H."/>
            <person name="Turgeon B."/>
            <person name="Goodwin S."/>
            <person name="Spatafora J."/>
            <person name="Crous P."/>
            <person name="Grigoriev I."/>
        </authorList>
    </citation>
    <scope>NUCLEOTIDE SEQUENCE</scope>
    <source>
        <strain evidence="6">CBS 101060</strain>
    </source>
</reference>
<comment type="subcellular location">
    <subcellularLocation>
        <location evidence="1">Membrane</location>
        <topology evidence="1">Multi-pass membrane protein</topology>
    </subcellularLocation>
</comment>
<sequence length="290" mass="31919">MASILSDGKVKILETVLSTVSSASLLCTLALLFTFFHAAGYKQKPINRMHMWASWANILANVATVTSVSGIAAGEYSPTRRAQATMIQWFVPADLHWAFRIALNVHGTFKNWLDAEQMRRREIWVFILLTMGIYLQTGRHMFNQRTLLQSFGRNELGSRIRPSLFLGQLVVWIPSTAHRAQSLATTGEPSYGLSVAAALVLPAQGVCNAVLYFVANRNLVRGAWGRVFEPRGRTGDAAGSTGRMELVALPAAARNRGVARPQLAEEEVDAHDGDACSSTVNLTYPPRSYR</sequence>
<dbReference type="OrthoDB" id="18453at2759"/>
<name>A0A9P4VRT0_9PEZI</name>
<feature type="transmembrane region" description="Helical" evidence="5">
    <location>
        <begin position="123"/>
        <end position="142"/>
    </location>
</feature>
<keyword evidence="7" id="KW-1185">Reference proteome</keyword>
<evidence type="ECO:0000256" key="3">
    <source>
        <dbReference type="ARBA" id="ARBA00022989"/>
    </source>
</evidence>
<evidence type="ECO:0000313" key="7">
    <source>
        <dbReference type="Proteomes" id="UP000799429"/>
    </source>
</evidence>
<dbReference type="GO" id="GO:0004930">
    <property type="term" value="F:G protein-coupled receptor activity"/>
    <property type="evidence" value="ECO:0007669"/>
    <property type="project" value="TreeGrafter"/>
</dbReference>
<gene>
    <name evidence="6" type="ORF">M501DRAFT_1058742</name>
</gene>
<dbReference type="PANTHER" id="PTHR23112">
    <property type="entry name" value="G PROTEIN-COUPLED RECEPTOR 157-RELATED"/>
    <property type="match status" value="1"/>
</dbReference>
<accession>A0A9P4VRT0</accession>
<feature type="transmembrane region" description="Helical" evidence="5">
    <location>
        <begin position="191"/>
        <end position="214"/>
    </location>
</feature>